<dbReference type="Pfam" id="PF03446">
    <property type="entry name" value="NAD_binding_2"/>
    <property type="match status" value="1"/>
</dbReference>
<feature type="active site" evidence="4">
    <location>
        <position position="171"/>
    </location>
</feature>
<dbReference type="PANTHER" id="PTHR43060">
    <property type="entry name" value="3-HYDROXYISOBUTYRATE DEHYDROGENASE-LIKE 1, MITOCHONDRIAL-RELATED"/>
    <property type="match status" value="1"/>
</dbReference>
<evidence type="ECO:0000256" key="3">
    <source>
        <dbReference type="ARBA" id="ARBA00023027"/>
    </source>
</evidence>
<keyword evidence="2" id="KW-0560">Oxidoreductase</keyword>
<feature type="domain" description="3-hydroxyisobutyrate dehydrogenase-like NAD-binding" evidence="6">
    <location>
        <begin position="165"/>
        <end position="284"/>
    </location>
</feature>
<dbReference type="PIRSF" id="PIRSF000103">
    <property type="entry name" value="HIBADH"/>
    <property type="match status" value="1"/>
</dbReference>
<dbReference type="Gene3D" id="3.40.50.720">
    <property type="entry name" value="NAD(P)-binding Rossmann-like Domain"/>
    <property type="match status" value="1"/>
</dbReference>
<organism evidence="7 8">
    <name type="scientific">Caldinitratiruptor microaerophilus</name>
    <dbReference type="NCBI Taxonomy" id="671077"/>
    <lineage>
        <taxon>Bacteria</taxon>
        <taxon>Bacillati</taxon>
        <taxon>Bacillota</taxon>
        <taxon>Clostridia</taxon>
        <taxon>Eubacteriales</taxon>
        <taxon>Symbiobacteriaceae</taxon>
        <taxon>Caldinitratiruptor</taxon>
    </lineage>
</organism>
<comment type="similarity">
    <text evidence="1">Belongs to the HIBADH-related family.</text>
</comment>
<keyword evidence="8" id="KW-1185">Reference proteome</keyword>
<dbReference type="Pfam" id="PF14833">
    <property type="entry name" value="NAD_binding_11"/>
    <property type="match status" value="1"/>
</dbReference>
<dbReference type="InterPro" id="IPR029154">
    <property type="entry name" value="HIBADH-like_NADP-bd"/>
</dbReference>
<dbReference type="EMBL" id="AP025628">
    <property type="protein sequence ID" value="BDG61967.1"/>
    <property type="molecule type" value="Genomic_DNA"/>
</dbReference>
<dbReference type="InterPro" id="IPR013328">
    <property type="entry name" value="6PGD_dom2"/>
</dbReference>
<dbReference type="GO" id="GO:0051287">
    <property type="term" value="F:NAD binding"/>
    <property type="evidence" value="ECO:0007669"/>
    <property type="project" value="InterPro"/>
</dbReference>
<gene>
    <name evidence="7" type="ORF">caldi_30570</name>
</gene>
<dbReference type="SUPFAM" id="SSF51735">
    <property type="entry name" value="NAD(P)-binding Rossmann-fold domains"/>
    <property type="match status" value="1"/>
</dbReference>
<keyword evidence="3" id="KW-0520">NAD</keyword>
<evidence type="ECO:0000256" key="1">
    <source>
        <dbReference type="ARBA" id="ARBA00009080"/>
    </source>
</evidence>
<evidence type="ECO:0000259" key="5">
    <source>
        <dbReference type="Pfam" id="PF03446"/>
    </source>
</evidence>
<dbReference type="InterPro" id="IPR015815">
    <property type="entry name" value="HIBADH-related"/>
</dbReference>
<evidence type="ECO:0000313" key="7">
    <source>
        <dbReference type="EMBL" id="BDG61967.1"/>
    </source>
</evidence>
<dbReference type="GO" id="GO:0050661">
    <property type="term" value="F:NADP binding"/>
    <property type="evidence" value="ECO:0007669"/>
    <property type="project" value="InterPro"/>
</dbReference>
<dbReference type="Gene3D" id="1.10.1040.10">
    <property type="entry name" value="N-(1-d-carboxylethyl)-l-norvaline Dehydrogenase, domain 2"/>
    <property type="match status" value="1"/>
</dbReference>
<sequence>MERIGFIGLGIMGKPMARNLMKAGYPLVVHNRSRRPVDELAAEGATPASSPREVAEKSDVVITIVPDAPDVEAVILGPGGVAEGVRPGMLVIDMSTSSPVLARRIAATLGEKGVDVLDAPVSGGEIGAKEGTLSIMVGGSARAFERALPILQAMGKNIVHVGDAGAGQVTKAANQIVVGMTIQAVAEALLLASKAGVDPARVRQALMGGFAQSRILELHGQRMLDRNFKPGFKARLHRKDLAIALSTAREYGVPLPGTAVVHELLNGLIGMGRDEYDHSGLVTVLETLAQAEVKPQA</sequence>
<dbReference type="RefSeq" id="WP_264842588.1">
    <property type="nucleotide sequence ID" value="NZ_AP025628.1"/>
</dbReference>
<dbReference type="GO" id="GO:0008679">
    <property type="term" value="F:2-hydroxy-3-oxopropionate reductase activity"/>
    <property type="evidence" value="ECO:0007669"/>
    <property type="project" value="InterPro"/>
</dbReference>
<evidence type="ECO:0000256" key="2">
    <source>
        <dbReference type="ARBA" id="ARBA00023002"/>
    </source>
</evidence>
<evidence type="ECO:0000259" key="6">
    <source>
        <dbReference type="Pfam" id="PF14833"/>
    </source>
</evidence>
<dbReference type="InterPro" id="IPR008927">
    <property type="entry name" value="6-PGluconate_DH-like_C_sf"/>
</dbReference>
<dbReference type="GO" id="GO:0016054">
    <property type="term" value="P:organic acid catabolic process"/>
    <property type="evidence" value="ECO:0007669"/>
    <property type="project" value="UniProtKB-ARBA"/>
</dbReference>
<dbReference type="PROSITE" id="PS00895">
    <property type="entry name" value="3_HYDROXYISOBUT_DH"/>
    <property type="match status" value="1"/>
</dbReference>
<dbReference type="GO" id="GO:0046487">
    <property type="term" value="P:glyoxylate metabolic process"/>
    <property type="evidence" value="ECO:0007669"/>
    <property type="project" value="InterPro"/>
</dbReference>
<dbReference type="SUPFAM" id="SSF48179">
    <property type="entry name" value="6-phosphogluconate dehydrogenase C-terminal domain-like"/>
    <property type="match status" value="1"/>
</dbReference>
<dbReference type="InterPro" id="IPR006398">
    <property type="entry name" value="Tartro_sem_red"/>
</dbReference>
<protein>
    <submittedName>
        <fullName evidence="7">2-hydroxy-3-oxopropionate reductase</fullName>
    </submittedName>
</protein>
<proteinExistence type="inferred from homology"/>
<evidence type="ECO:0000256" key="4">
    <source>
        <dbReference type="PIRSR" id="PIRSR000103-1"/>
    </source>
</evidence>
<dbReference type="PANTHER" id="PTHR43060:SF15">
    <property type="entry name" value="3-HYDROXYISOBUTYRATE DEHYDROGENASE-LIKE 1, MITOCHONDRIAL-RELATED"/>
    <property type="match status" value="1"/>
</dbReference>
<dbReference type="InterPro" id="IPR036291">
    <property type="entry name" value="NAD(P)-bd_dom_sf"/>
</dbReference>
<accession>A0AA35CMK9</accession>
<dbReference type="InterPro" id="IPR002204">
    <property type="entry name" value="3-OH-isobutyrate_DH-rel_CS"/>
</dbReference>
<reference evidence="7" key="1">
    <citation type="submission" date="2022-03" db="EMBL/GenBank/DDBJ databases">
        <title>Complete genome sequence of Caldinitratiruptor microaerophilus.</title>
        <authorList>
            <person name="Mukaiyama R."/>
            <person name="Nishiyama T."/>
            <person name="Ueda K."/>
        </authorList>
    </citation>
    <scope>NUCLEOTIDE SEQUENCE</scope>
    <source>
        <strain evidence="7">JCM 16183</strain>
    </source>
</reference>
<feature type="domain" description="6-phosphogluconate dehydrogenase NADP-binding" evidence="5">
    <location>
        <begin position="3"/>
        <end position="162"/>
    </location>
</feature>
<dbReference type="Proteomes" id="UP001163687">
    <property type="component" value="Chromosome"/>
</dbReference>
<dbReference type="KEGG" id="cmic:caldi_30570"/>
<dbReference type="InterPro" id="IPR006115">
    <property type="entry name" value="6PGDH_NADP-bd"/>
</dbReference>
<name>A0AA35CMK9_9FIRM</name>
<evidence type="ECO:0000313" key="8">
    <source>
        <dbReference type="Proteomes" id="UP001163687"/>
    </source>
</evidence>
<dbReference type="NCBIfam" id="TIGR01505">
    <property type="entry name" value="tartro_sem_red"/>
    <property type="match status" value="1"/>
</dbReference>
<dbReference type="AlphaFoldDB" id="A0AA35CMK9"/>